<evidence type="ECO:0000313" key="1">
    <source>
        <dbReference type="EMBL" id="GAA4505393.1"/>
    </source>
</evidence>
<gene>
    <name evidence="1" type="ORF">GCM10023191_061010</name>
</gene>
<dbReference type="InterPro" id="IPR010310">
    <property type="entry name" value="T7SS_ESAT-6-like"/>
</dbReference>
<evidence type="ECO:0008006" key="3">
    <source>
        <dbReference type="Google" id="ProtNLM"/>
    </source>
</evidence>
<dbReference type="Gene3D" id="1.10.287.1060">
    <property type="entry name" value="ESAT-6-like"/>
    <property type="match status" value="1"/>
</dbReference>
<accession>A0ABP8QNJ8</accession>
<dbReference type="EMBL" id="BAABHF010000038">
    <property type="protein sequence ID" value="GAA4505393.1"/>
    <property type="molecule type" value="Genomic_DNA"/>
</dbReference>
<dbReference type="RefSeq" id="WP_345469667.1">
    <property type="nucleotide sequence ID" value="NZ_BAABHF010000038.1"/>
</dbReference>
<dbReference type="Pfam" id="PF06013">
    <property type="entry name" value="WXG100"/>
    <property type="match status" value="1"/>
</dbReference>
<sequence>MPDVGINPTTGQAIDVGKAKQAAARLDHAHDVISGLRLRLKGHHDALQRNWSSKAALSFSQVFDSFDGDFNRQLTALADMHQRLIKTNAHYESSIQQQEDAVNRVNQLINNTVNHAGTAQ</sequence>
<reference evidence="2" key="1">
    <citation type="journal article" date="2019" name="Int. J. Syst. Evol. Microbiol.">
        <title>The Global Catalogue of Microorganisms (GCM) 10K type strain sequencing project: providing services to taxonomists for standard genome sequencing and annotation.</title>
        <authorList>
            <consortium name="The Broad Institute Genomics Platform"/>
            <consortium name="The Broad Institute Genome Sequencing Center for Infectious Disease"/>
            <person name="Wu L."/>
            <person name="Ma J."/>
        </authorList>
    </citation>
    <scope>NUCLEOTIDE SEQUENCE [LARGE SCALE GENOMIC DNA]</scope>
    <source>
        <strain evidence="2">JCM 17933</strain>
    </source>
</reference>
<organism evidence="1 2">
    <name type="scientific">Actinoallomurus oryzae</name>
    <dbReference type="NCBI Taxonomy" id="502180"/>
    <lineage>
        <taxon>Bacteria</taxon>
        <taxon>Bacillati</taxon>
        <taxon>Actinomycetota</taxon>
        <taxon>Actinomycetes</taxon>
        <taxon>Streptosporangiales</taxon>
        <taxon>Thermomonosporaceae</taxon>
        <taxon>Actinoallomurus</taxon>
    </lineage>
</organism>
<keyword evidence="2" id="KW-1185">Reference proteome</keyword>
<proteinExistence type="predicted"/>
<evidence type="ECO:0000313" key="2">
    <source>
        <dbReference type="Proteomes" id="UP001500503"/>
    </source>
</evidence>
<protein>
    <recommendedName>
        <fullName evidence="3">WXG100 family type VII secretion target</fullName>
    </recommendedName>
</protein>
<comment type="caution">
    <text evidence="1">The sequence shown here is derived from an EMBL/GenBank/DDBJ whole genome shotgun (WGS) entry which is preliminary data.</text>
</comment>
<name>A0ABP8QNJ8_9ACTN</name>
<dbReference type="Proteomes" id="UP001500503">
    <property type="component" value="Unassembled WGS sequence"/>
</dbReference>
<dbReference type="InterPro" id="IPR036689">
    <property type="entry name" value="ESAT-6-like_sf"/>
</dbReference>
<dbReference type="SUPFAM" id="SSF140453">
    <property type="entry name" value="EsxAB dimer-like"/>
    <property type="match status" value="1"/>
</dbReference>